<dbReference type="NCBIfam" id="TIGR01906">
    <property type="entry name" value="integ_TIGR01906"/>
    <property type="match status" value="1"/>
</dbReference>
<proteinExistence type="predicted"/>
<feature type="transmembrane region" description="Helical" evidence="1">
    <location>
        <begin position="106"/>
        <end position="127"/>
    </location>
</feature>
<feature type="transmembrane region" description="Helical" evidence="1">
    <location>
        <begin position="196"/>
        <end position="223"/>
    </location>
</feature>
<dbReference type="Pfam" id="PF07314">
    <property type="entry name" value="Lit"/>
    <property type="match status" value="1"/>
</dbReference>
<organism evidence="2 3">
    <name type="scientific">Breznakia pachnodae</name>
    <dbReference type="NCBI Taxonomy" id="265178"/>
    <lineage>
        <taxon>Bacteria</taxon>
        <taxon>Bacillati</taxon>
        <taxon>Bacillota</taxon>
        <taxon>Erysipelotrichia</taxon>
        <taxon>Erysipelotrichales</taxon>
        <taxon>Erysipelotrichaceae</taxon>
        <taxon>Breznakia</taxon>
    </lineage>
</organism>
<accession>A0ABU0E4N6</accession>
<evidence type="ECO:0000313" key="2">
    <source>
        <dbReference type="EMBL" id="MDQ0361840.1"/>
    </source>
</evidence>
<sequence>MNYKLKVVFGFIASLLCIYAVLFASIQLNAFSINFYKQQDEKLNISESMDVSSEDYIKSMDVLLDYLQGKRDDIDVEVTYKGGEISMFNEKEYTHMIDVRNLYKNAGIVAGCSAVMGVILFLILFFDNKPEFLEIFTTSYLRMMMVSLVFLLFIVMYAVVDFGDFWTRFHHVFFSNDLWLLDARTDFMIRMLPEELFFSMIIRIVGGFAAVYFGLAIFSIWYLKKHKKLYQVLFL</sequence>
<keyword evidence="3" id="KW-1185">Reference proteome</keyword>
<feature type="transmembrane region" description="Helical" evidence="1">
    <location>
        <begin position="7"/>
        <end position="26"/>
    </location>
</feature>
<dbReference type="InterPro" id="IPR010178">
    <property type="entry name" value="Lit"/>
</dbReference>
<keyword evidence="1" id="KW-0812">Transmembrane</keyword>
<evidence type="ECO:0000256" key="1">
    <source>
        <dbReference type="SAM" id="Phobius"/>
    </source>
</evidence>
<evidence type="ECO:0000313" key="3">
    <source>
        <dbReference type="Proteomes" id="UP001230220"/>
    </source>
</evidence>
<dbReference type="EMBL" id="JAUSUR010000004">
    <property type="protein sequence ID" value="MDQ0361840.1"/>
    <property type="molecule type" value="Genomic_DNA"/>
</dbReference>
<keyword evidence="1" id="KW-1133">Transmembrane helix</keyword>
<feature type="transmembrane region" description="Helical" evidence="1">
    <location>
        <begin position="139"/>
        <end position="160"/>
    </location>
</feature>
<name>A0ABU0E4N6_9FIRM</name>
<reference evidence="2 3" key="1">
    <citation type="submission" date="2023-07" db="EMBL/GenBank/DDBJ databases">
        <title>Genomic Encyclopedia of Type Strains, Phase IV (KMG-IV): sequencing the most valuable type-strain genomes for metagenomic binning, comparative biology and taxonomic classification.</title>
        <authorList>
            <person name="Goeker M."/>
        </authorList>
    </citation>
    <scope>NUCLEOTIDE SEQUENCE [LARGE SCALE GENOMIC DNA]</scope>
    <source>
        <strain evidence="2 3">DSM 16784</strain>
    </source>
</reference>
<gene>
    <name evidence="2" type="ORF">J2S15_002590</name>
</gene>
<comment type="caution">
    <text evidence="2">The sequence shown here is derived from an EMBL/GenBank/DDBJ whole genome shotgun (WGS) entry which is preliminary data.</text>
</comment>
<dbReference type="RefSeq" id="WP_307408919.1">
    <property type="nucleotide sequence ID" value="NZ_JAUSUR010000004.1"/>
</dbReference>
<keyword evidence="1" id="KW-0472">Membrane</keyword>
<dbReference type="Proteomes" id="UP001230220">
    <property type="component" value="Unassembled WGS sequence"/>
</dbReference>
<protein>
    <submittedName>
        <fullName evidence="2">Integral membrane protein (TIGR01906 family)</fullName>
    </submittedName>
</protein>